<keyword evidence="3" id="KW-1185">Reference proteome</keyword>
<proteinExistence type="predicted"/>
<evidence type="ECO:0000313" key="3">
    <source>
        <dbReference type="Proteomes" id="UP001189429"/>
    </source>
</evidence>
<reference evidence="2" key="1">
    <citation type="submission" date="2023-10" db="EMBL/GenBank/DDBJ databases">
        <authorList>
            <person name="Chen Y."/>
            <person name="Shah S."/>
            <person name="Dougan E. K."/>
            <person name="Thang M."/>
            <person name="Chan C."/>
        </authorList>
    </citation>
    <scope>NUCLEOTIDE SEQUENCE [LARGE SCALE GENOMIC DNA]</scope>
</reference>
<comment type="caution">
    <text evidence="2">The sequence shown here is derived from an EMBL/GenBank/DDBJ whole genome shotgun (WGS) entry which is preliminary data.</text>
</comment>
<name>A0ABN9Q1R6_9DINO</name>
<organism evidence="2 3">
    <name type="scientific">Prorocentrum cordatum</name>
    <dbReference type="NCBI Taxonomy" id="2364126"/>
    <lineage>
        <taxon>Eukaryota</taxon>
        <taxon>Sar</taxon>
        <taxon>Alveolata</taxon>
        <taxon>Dinophyceae</taxon>
        <taxon>Prorocentrales</taxon>
        <taxon>Prorocentraceae</taxon>
        <taxon>Prorocentrum</taxon>
    </lineage>
</organism>
<evidence type="ECO:0000256" key="1">
    <source>
        <dbReference type="SAM" id="MobiDB-lite"/>
    </source>
</evidence>
<accession>A0ABN9Q1R6</accession>
<evidence type="ECO:0008006" key="4">
    <source>
        <dbReference type="Google" id="ProtNLM"/>
    </source>
</evidence>
<gene>
    <name evidence="2" type="ORF">PCOR1329_LOCUS7005</name>
</gene>
<feature type="region of interest" description="Disordered" evidence="1">
    <location>
        <begin position="1"/>
        <end position="27"/>
    </location>
</feature>
<dbReference type="Proteomes" id="UP001189429">
    <property type="component" value="Unassembled WGS sequence"/>
</dbReference>
<sequence>MQSAPERSQGVPERSGAAAALDTPSRADSRRRDFLPAWLPRDLDLFPGDQLFISTRVLVVPWPAEGPQRPKTVQSPSRRDLFLLAARGCQGTSELPDLSRPDSVPVLARSPVGRARPEALLCELPPSVAEDVGLALEQWGRLRQRVKALEPTLRREGALVQEILDTGLRDENRRTLRKLTQSSAGGDVEETIQQVGNAIGTNRERLERILERNHGELVRLSTTAVSDMKEDVLREVDEAYLGECERKETLLALTLSLYGLRSMFFSLAS</sequence>
<evidence type="ECO:0000313" key="2">
    <source>
        <dbReference type="EMBL" id="CAK0798133.1"/>
    </source>
</evidence>
<dbReference type="EMBL" id="CAUYUJ010001891">
    <property type="protein sequence ID" value="CAK0798133.1"/>
    <property type="molecule type" value="Genomic_DNA"/>
</dbReference>
<protein>
    <recommendedName>
        <fullName evidence="4">Magnesium transporter</fullName>
    </recommendedName>
</protein>